<evidence type="ECO:0000313" key="7">
    <source>
        <dbReference type="EMBL" id="ELY40443.1"/>
    </source>
</evidence>
<accession>L9VVZ8</accession>
<evidence type="ECO:0000256" key="2">
    <source>
        <dbReference type="ARBA" id="ARBA00022598"/>
    </source>
</evidence>
<evidence type="ECO:0000259" key="5">
    <source>
        <dbReference type="Pfam" id="PF00501"/>
    </source>
</evidence>
<dbReference type="InterPro" id="IPR042099">
    <property type="entry name" value="ANL_N_sf"/>
</dbReference>
<dbReference type="Gene3D" id="3.30.300.30">
    <property type="match status" value="1"/>
</dbReference>
<dbReference type="InterPro" id="IPR000873">
    <property type="entry name" value="AMP-dep_synth/lig_dom"/>
</dbReference>
<dbReference type="PROSITE" id="PS00455">
    <property type="entry name" value="AMP_BINDING"/>
    <property type="match status" value="1"/>
</dbReference>
<evidence type="ECO:0000256" key="4">
    <source>
        <dbReference type="ARBA" id="ARBA00022840"/>
    </source>
</evidence>
<organism evidence="7 8">
    <name type="scientific">Natronorubrum tibetense GA33</name>
    <dbReference type="NCBI Taxonomy" id="1114856"/>
    <lineage>
        <taxon>Archaea</taxon>
        <taxon>Methanobacteriati</taxon>
        <taxon>Methanobacteriota</taxon>
        <taxon>Stenosarchaea group</taxon>
        <taxon>Halobacteria</taxon>
        <taxon>Halobacteriales</taxon>
        <taxon>Natrialbaceae</taxon>
        <taxon>Natronorubrum</taxon>
    </lineage>
</organism>
<keyword evidence="3" id="KW-0547">Nucleotide-binding</keyword>
<dbReference type="STRING" id="1114856.GCA_000383975_02694"/>
<keyword evidence="4" id="KW-0067">ATP-binding</keyword>
<comment type="similarity">
    <text evidence="1">Belongs to the ATP-dependent AMP-binding enzyme family.</text>
</comment>
<dbReference type="PANTHER" id="PTHR43605:SF10">
    <property type="entry name" value="ACYL-COA SYNTHETASE MEDIUM CHAIN FAMILY MEMBER 3"/>
    <property type="match status" value="1"/>
</dbReference>
<name>L9VVZ8_9EURY</name>
<comment type="caution">
    <text evidence="7">The sequence shown here is derived from an EMBL/GenBank/DDBJ whole genome shotgun (WGS) entry which is preliminary data.</text>
</comment>
<dbReference type="PATRIC" id="fig|1114856.3.peg.2365"/>
<dbReference type="InterPro" id="IPR051087">
    <property type="entry name" value="Mitochondrial_ACSM"/>
</dbReference>
<dbReference type="Proteomes" id="UP000011599">
    <property type="component" value="Unassembled WGS sequence"/>
</dbReference>
<dbReference type="GO" id="GO:0006633">
    <property type="term" value="P:fatty acid biosynthetic process"/>
    <property type="evidence" value="ECO:0007669"/>
    <property type="project" value="TreeGrafter"/>
</dbReference>
<dbReference type="InterPro" id="IPR045851">
    <property type="entry name" value="AMP-bd_C_sf"/>
</dbReference>
<reference evidence="7 8" key="1">
    <citation type="journal article" date="2014" name="PLoS Genet.">
        <title>Phylogenetically driven sequencing of extremely halophilic archaea reveals strategies for static and dynamic osmo-response.</title>
        <authorList>
            <person name="Becker E.A."/>
            <person name="Seitzer P.M."/>
            <person name="Tritt A."/>
            <person name="Larsen D."/>
            <person name="Krusor M."/>
            <person name="Yao A.I."/>
            <person name="Wu D."/>
            <person name="Madern D."/>
            <person name="Eisen J.A."/>
            <person name="Darling A.E."/>
            <person name="Facciotti M.T."/>
        </authorList>
    </citation>
    <scope>NUCLEOTIDE SEQUENCE [LARGE SCALE GENOMIC DNA]</scope>
    <source>
        <strain evidence="7 8">GA33</strain>
    </source>
</reference>
<dbReference type="GO" id="GO:0016405">
    <property type="term" value="F:CoA-ligase activity"/>
    <property type="evidence" value="ECO:0007669"/>
    <property type="project" value="UniProtKB-ARBA"/>
</dbReference>
<dbReference type="GO" id="GO:0005524">
    <property type="term" value="F:ATP binding"/>
    <property type="evidence" value="ECO:0007669"/>
    <property type="project" value="UniProtKB-KW"/>
</dbReference>
<dbReference type="EMBL" id="AOHW01000032">
    <property type="protein sequence ID" value="ELY40443.1"/>
    <property type="molecule type" value="Genomic_DNA"/>
</dbReference>
<gene>
    <name evidence="7" type="ORF">C496_11348</name>
</gene>
<feature type="domain" description="AMP-binding enzyme C-terminal" evidence="6">
    <location>
        <begin position="482"/>
        <end position="560"/>
    </location>
</feature>
<dbReference type="InterPro" id="IPR020845">
    <property type="entry name" value="AMP-binding_CS"/>
</dbReference>
<dbReference type="eggNOG" id="arCOG04201">
    <property type="taxonomic scope" value="Archaea"/>
</dbReference>
<evidence type="ECO:0000313" key="8">
    <source>
        <dbReference type="Proteomes" id="UP000011599"/>
    </source>
</evidence>
<feature type="domain" description="AMP-dependent synthetase/ligase" evidence="5">
    <location>
        <begin position="58"/>
        <end position="429"/>
    </location>
</feature>
<dbReference type="InterPro" id="IPR025110">
    <property type="entry name" value="AMP-bd_C"/>
</dbReference>
<sequence>MPYNGVYEAVADQHDPDRGWEEHAHVGDETSLNVATEALGRHGDSNRPGLRIRDFETGETELYTFAELDAAANRVANYLCDHTDRGDRIGAMAPTRLELYAVVFGTIKAGRIYLPLAPVFGPDALNYRLEDSGASVLFTTDRGCEIADGDLPSLERVVRIGDDSGDGSADVDAIGNGTATNDGNAADDTDSVVDGDTIVDDYDAVRTRPETFETVETHPNDPYTLTYTSGTTGQPKGVLSAHRGPIELYAYTEYVVDLRPDDVYLVAASPSWSYGLTMGTIMSGIRGTAIGCYRGQFDPHAFFETLAEWDVDNAMIPPTALRQSRAAGIDLEAYDIDLRVLISAGESLDRETVDWCEDGLGAPPQDAYGLTEAGMVVCNYAFDDWEVKPGSMGKVTPGVEVALLDDDGTRVERGEVGEIAIERDEDARGSYWGCPEATLESFTGRWLRTGDLARQDEDGYFWYVSRADNVIVSAGHRIGPEEVEATLLDHPSVEEAAVVGKPDETRGEIVAAFVTLVGDYEPSDSLADELRQFAREELSKHEYPRNVSFLEELPKTASGKIKRSALLE</sequence>
<evidence type="ECO:0000256" key="1">
    <source>
        <dbReference type="ARBA" id="ARBA00006432"/>
    </source>
</evidence>
<dbReference type="Pfam" id="PF13193">
    <property type="entry name" value="AMP-binding_C"/>
    <property type="match status" value="1"/>
</dbReference>
<keyword evidence="2 7" id="KW-0436">Ligase</keyword>
<proteinExistence type="inferred from homology"/>
<dbReference type="Gene3D" id="3.40.50.12780">
    <property type="entry name" value="N-terminal domain of ligase-like"/>
    <property type="match status" value="1"/>
</dbReference>
<dbReference type="OrthoDB" id="193284at2157"/>
<evidence type="ECO:0000256" key="3">
    <source>
        <dbReference type="ARBA" id="ARBA00022741"/>
    </source>
</evidence>
<evidence type="ECO:0000259" key="6">
    <source>
        <dbReference type="Pfam" id="PF13193"/>
    </source>
</evidence>
<dbReference type="GO" id="GO:0004321">
    <property type="term" value="F:fatty-acyl-CoA synthase activity"/>
    <property type="evidence" value="ECO:0007669"/>
    <property type="project" value="TreeGrafter"/>
</dbReference>
<protein>
    <submittedName>
        <fullName evidence="7">AMP-dependent synthetase and ligase</fullName>
    </submittedName>
</protein>
<keyword evidence="8" id="KW-1185">Reference proteome</keyword>
<dbReference type="AlphaFoldDB" id="L9VVZ8"/>
<dbReference type="GO" id="GO:0015645">
    <property type="term" value="F:fatty acid ligase activity"/>
    <property type="evidence" value="ECO:0007669"/>
    <property type="project" value="TreeGrafter"/>
</dbReference>
<dbReference type="Pfam" id="PF00501">
    <property type="entry name" value="AMP-binding"/>
    <property type="match status" value="1"/>
</dbReference>
<dbReference type="RefSeq" id="WP_006090100.1">
    <property type="nucleotide sequence ID" value="NZ_AOHW01000032.1"/>
</dbReference>
<dbReference type="GO" id="GO:0006637">
    <property type="term" value="P:acyl-CoA metabolic process"/>
    <property type="evidence" value="ECO:0007669"/>
    <property type="project" value="TreeGrafter"/>
</dbReference>
<dbReference type="PANTHER" id="PTHR43605">
    <property type="entry name" value="ACYL-COENZYME A SYNTHETASE"/>
    <property type="match status" value="1"/>
</dbReference>
<dbReference type="SUPFAM" id="SSF56801">
    <property type="entry name" value="Acetyl-CoA synthetase-like"/>
    <property type="match status" value="1"/>
</dbReference>